<sequence>MKSNLTFFMLLAALYTSAQDKTLSTASQFINRSSYVQINMDENEKATFKSGLGETVSFYPSEIIDLKLNTTMLGLQVESTYITETQGMTTTTAKETAWVGVEEIDDLVIWFEKYVIPNLDVAAGKKKTVKYIFNCEELTLKFEVYDSRQVFSVILNNSFFPDKYFWTEAKVKDIPKVVSALRYLQGKRKL</sequence>
<name>A0A1G8Y2X5_9FLAO</name>
<keyword evidence="1" id="KW-0732">Signal</keyword>
<dbReference type="Proteomes" id="UP000199580">
    <property type="component" value="Unassembled WGS sequence"/>
</dbReference>
<keyword evidence="3" id="KW-1185">Reference proteome</keyword>
<proteinExistence type="predicted"/>
<reference evidence="2 3" key="1">
    <citation type="submission" date="2016-10" db="EMBL/GenBank/DDBJ databases">
        <authorList>
            <person name="de Groot N.N."/>
        </authorList>
    </citation>
    <scope>NUCLEOTIDE SEQUENCE [LARGE SCALE GENOMIC DNA]</scope>
    <source>
        <strain evidence="2 3">CGMCC 1.10076</strain>
    </source>
</reference>
<protein>
    <recommendedName>
        <fullName evidence="4">DUF4412 domain-containing protein</fullName>
    </recommendedName>
</protein>
<feature type="chain" id="PRO_5011535143" description="DUF4412 domain-containing protein" evidence="1">
    <location>
        <begin position="19"/>
        <end position="190"/>
    </location>
</feature>
<dbReference type="AlphaFoldDB" id="A0A1G8Y2X5"/>
<dbReference type="STRING" id="1128970.SAMN04487935_2167"/>
<organism evidence="2 3">
    <name type="scientific">Flavobacterium noncentrifugens</name>
    <dbReference type="NCBI Taxonomy" id="1128970"/>
    <lineage>
        <taxon>Bacteria</taxon>
        <taxon>Pseudomonadati</taxon>
        <taxon>Bacteroidota</taxon>
        <taxon>Flavobacteriia</taxon>
        <taxon>Flavobacteriales</taxon>
        <taxon>Flavobacteriaceae</taxon>
        <taxon>Flavobacterium</taxon>
    </lineage>
</organism>
<accession>A0A1G8Y2X5</accession>
<evidence type="ECO:0000256" key="1">
    <source>
        <dbReference type="SAM" id="SignalP"/>
    </source>
</evidence>
<gene>
    <name evidence="2" type="ORF">SAMN04487935_2167</name>
</gene>
<dbReference type="OrthoDB" id="1346487at2"/>
<dbReference type="EMBL" id="FNEZ01000003">
    <property type="protein sequence ID" value="SDJ97047.1"/>
    <property type="molecule type" value="Genomic_DNA"/>
</dbReference>
<evidence type="ECO:0008006" key="4">
    <source>
        <dbReference type="Google" id="ProtNLM"/>
    </source>
</evidence>
<dbReference type="RefSeq" id="WP_091395109.1">
    <property type="nucleotide sequence ID" value="NZ_BKAI01000011.1"/>
</dbReference>
<evidence type="ECO:0000313" key="3">
    <source>
        <dbReference type="Proteomes" id="UP000199580"/>
    </source>
</evidence>
<feature type="signal peptide" evidence="1">
    <location>
        <begin position="1"/>
        <end position="18"/>
    </location>
</feature>
<evidence type="ECO:0000313" key="2">
    <source>
        <dbReference type="EMBL" id="SDJ97047.1"/>
    </source>
</evidence>